<feature type="transmembrane region" description="Helical" evidence="1">
    <location>
        <begin position="64"/>
        <end position="85"/>
    </location>
</feature>
<evidence type="ECO:0000256" key="1">
    <source>
        <dbReference type="SAM" id="Phobius"/>
    </source>
</evidence>
<keyword evidence="1" id="KW-1133">Transmembrane helix</keyword>
<dbReference type="GO" id="GO:0004519">
    <property type="term" value="F:endonuclease activity"/>
    <property type="evidence" value="ECO:0007669"/>
    <property type="project" value="UniProtKB-KW"/>
</dbReference>
<reference evidence="2" key="1">
    <citation type="submission" date="2012-12" db="EMBL/GenBank/DDBJ databases">
        <title>Identification and characterization of a phenylalanine ammonia-lyase gene family in Isatis indigotica Fort.</title>
        <authorList>
            <person name="Liu Q."/>
            <person name="Chen J."/>
            <person name="Zhou X."/>
            <person name="Di P."/>
            <person name="Xiao Y."/>
            <person name="Xuan H."/>
            <person name="Zhang L."/>
            <person name="Chen W."/>
        </authorList>
    </citation>
    <scope>NUCLEOTIDE SEQUENCE</scope>
    <source>
        <tissue evidence="2">Salivary gland</tissue>
    </source>
</reference>
<dbReference type="GO" id="GO:0003964">
    <property type="term" value="F:RNA-directed DNA polymerase activity"/>
    <property type="evidence" value="ECO:0007669"/>
    <property type="project" value="UniProtKB-KW"/>
</dbReference>
<keyword evidence="2" id="KW-0540">Nuclease</keyword>
<feature type="transmembrane region" description="Helical" evidence="1">
    <location>
        <begin position="12"/>
        <end position="28"/>
    </location>
</feature>
<keyword evidence="1" id="KW-0472">Membrane</keyword>
<evidence type="ECO:0000313" key="2">
    <source>
        <dbReference type="EMBL" id="JAA66383.1"/>
    </source>
</evidence>
<accession>A0A0K8R674</accession>
<keyword evidence="1" id="KW-0812">Transmembrane</keyword>
<organism evidence="2">
    <name type="scientific">Ixodes ricinus</name>
    <name type="common">Common tick</name>
    <name type="synonym">Acarus ricinus</name>
    <dbReference type="NCBI Taxonomy" id="34613"/>
    <lineage>
        <taxon>Eukaryota</taxon>
        <taxon>Metazoa</taxon>
        <taxon>Ecdysozoa</taxon>
        <taxon>Arthropoda</taxon>
        <taxon>Chelicerata</taxon>
        <taxon>Arachnida</taxon>
        <taxon>Acari</taxon>
        <taxon>Parasitiformes</taxon>
        <taxon>Ixodida</taxon>
        <taxon>Ixodoidea</taxon>
        <taxon>Ixodidae</taxon>
        <taxon>Ixodinae</taxon>
        <taxon>Ixodes</taxon>
    </lineage>
</organism>
<name>A0A0K8R674_IXORI</name>
<dbReference type="EMBL" id="GADI01007425">
    <property type="protein sequence ID" value="JAA66383.1"/>
    <property type="molecule type" value="mRNA"/>
</dbReference>
<keyword evidence="2" id="KW-0378">Hydrolase</keyword>
<keyword evidence="2" id="KW-0548">Nucleotidyltransferase</keyword>
<keyword evidence="2" id="KW-0695">RNA-directed DNA polymerase</keyword>
<dbReference type="AlphaFoldDB" id="A0A0K8R674"/>
<protein>
    <submittedName>
        <fullName evidence="2">Putative endonuclease/reverse transcriptase</fullName>
    </submittedName>
</protein>
<sequence length="91" mass="10575">MHLQEGIILKKPRNIVTILTVFHFHFLFKPLESGINLGKKLYLLLIMITFMINCKSVSAINNVCFIVVPFIYCMNMYCYCMMFSVPPLHNA</sequence>
<proteinExistence type="evidence at transcript level"/>
<keyword evidence="2" id="KW-0255">Endonuclease</keyword>
<keyword evidence="2" id="KW-0808">Transferase</keyword>